<name>A0A6P0H916_9ACTN</name>
<keyword evidence="12" id="KW-1185">Reference proteome</keyword>
<evidence type="ECO:0000313" key="11">
    <source>
        <dbReference type="EMBL" id="NEN52271.1"/>
    </source>
</evidence>
<keyword evidence="6 11" id="KW-0067">ATP-binding</keyword>
<evidence type="ECO:0000256" key="2">
    <source>
        <dbReference type="ARBA" id="ARBA00022475"/>
    </source>
</evidence>
<evidence type="ECO:0000256" key="6">
    <source>
        <dbReference type="ARBA" id="ARBA00022840"/>
    </source>
</evidence>
<evidence type="ECO:0000256" key="4">
    <source>
        <dbReference type="ARBA" id="ARBA00022737"/>
    </source>
</evidence>
<dbReference type="Proteomes" id="UP000471152">
    <property type="component" value="Unassembled WGS sequence"/>
</dbReference>
<dbReference type="CDD" id="cd03215">
    <property type="entry name" value="ABC_Carb_Monos_II"/>
    <property type="match status" value="1"/>
</dbReference>
<gene>
    <name evidence="11" type="ORF">G3R41_15245</name>
    <name evidence="10" type="ORF">GCU67_14595</name>
</gene>
<feature type="domain" description="ABC transporter" evidence="9">
    <location>
        <begin position="262"/>
        <end position="504"/>
    </location>
</feature>
<dbReference type="SUPFAM" id="SSF52540">
    <property type="entry name" value="P-loop containing nucleoside triphosphate hydrolases"/>
    <property type="match status" value="2"/>
</dbReference>
<dbReference type="SMART" id="SM00382">
    <property type="entry name" value="AAA"/>
    <property type="match status" value="2"/>
</dbReference>
<keyword evidence="1" id="KW-0813">Transport</keyword>
<dbReference type="InterPro" id="IPR003439">
    <property type="entry name" value="ABC_transporter-like_ATP-bd"/>
</dbReference>
<dbReference type="GO" id="GO:0016887">
    <property type="term" value="F:ATP hydrolysis activity"/>
    <property type="evidence" value="ECO:0007669"/>
    <property type="project" value="InterPro"/>
</dbReference>
<keyword evidence="8" id="KW-0472">Membrane</keyword>
<evidence type="ECO:0000256" key="3">
    <source>
        <dbReference type="ARBA" id="ARBA00022597"/>
    </source>
</evidence>
<evidence type="ECO:0000256" key="7">
    <source>
        <dbReference type="ARBA" id="ARBA00022967"/>
    </source>
</evidence>
<reference evidence="10 12" key="1">
    <citation type="submission" date="2020-01" db="EMBL/GenBank/DDBJ databases">
        <title>the WGS Modestobacter muralis CPCC 204518.</title>
        <authorList>
            <person name="Jiang Z."/>
        </authorList>
    </citation>
    <scope>NUCLEOTIDE SEQUENCE [LARGE SCALE GENOMIC DNA]</scope>
    <source>
        <strain evidence="10 12">DSM 100205</strain>
    </source>
</reference>
<organism evidence="11 13">
    <name type="scientific">Modestobacter muralis</name>
    <dbReference type="NCBI Taxonomy" id="1608614"/>
    <lineage>
        <taxon>Bacteria</taxon>
        <taxon>Bacillati</taxon>
        <taxon>Actinomycetota</taxon>
        <taxon>Actinomycetes</taxon>
        <taxon>Geodermatophilales</taxon>
        <taxon>Geodermatophilaceae</taxon>
        <taxon>Modestobacter</taxon>
    </lineage>
</organism>
<evidence type="ECO:0000313" key="10">
    <source>
        <dbReference type="EMBL" id="NEK95383.1"/>
    </source>
</evidence>
<dbReference type="Proteomes" id="UP000468828">
    <property type="component" value="Unassembled WGS sequence"/>
</dbReference>
<evidence type="ECO:0000313" key="12">
    <source>
        <dbReference type="Proteomes" id="UP000468828"/>
    </source>
</evidence>
<dbReference type="GO" id="GO:0005524">
    <property type="term" value="F:ATP binding"/>
    <property type="evidence" value="ECO:0007669"/>
    <property type="project" value="UniProtKB-KW"/>
</dbReference>
<evidence type="ECO:0000259" key="9">
    <source>
        <dbReference type="PROSITE" id="PS50893"/>
    </source>
</evidence>
<comment type="caution">
    <text evidence="11">The sequence shown here is derived from an EMBL/GenBank/DDBJ whole genome shotgun (WGS) entry which is preliminary data.</text>
</comment>
<keyword evidence="7" id="KW-1278">Translocase</keyword>
<keyword evidence="2" id="KW-1003">Cell membrane</keyword>
<evidence type="ECO:0000256" key="8">
    <source>
        <dbReference type="ARBA" id="ARBA00023136"/>
    </source>
</evidence>
<dbReference type="CDD" id="cd03216">
    <property type="entry name" value="ABC_Carb_Monos_I"/>
    <property type="match status" value="1"/>
</dbReference>
<sequence>MTTPPSPRESVPVLQVRDIVKTYGGVTALNGVSLDLFPGEVLCLAGENGCGKSTLIKIISGVEKPDSGEIIVDGVAHPAMQPADAIKSGIQVIYQDFSLFPNLTVAENIVLTSAVADRRRLYSPAGSRPAAQAIVDELGLDLDLDADVDSLSVADKQLTAICRALVSDARVIVMDEPTTALTHTEVERLFALVQRLRDRGVALVFVSHKLDEVLQVSQRVTVLRSGRHVITADAATLDPRSVARHMTGRDVDDSRSVGLVPVEGPPVLEVVDLSLTGAYEGISFTLRRGEVLGVTGLLGSGRTEIAESLFGVLPAERGTVRVDGQEVRLHTIRDAVRAGIGYVPEDRLSQGLFMDRSIADNMIAGSLDAHRTRWRTVDRAGTRTTIRGLFDRLRIKAPNVAAPVRSLSGGNAQRVVLAKWLATKPKVLMLNGPTVGVDVGSKEEILAILRAEAAAGMGVIVISDDAPELVASCHRVLVIRQGRLAHTLEGEGISVDTIRERVAA</sequence>
<dbReference type="InterPro" id="IPR017871">
    <property type="entry name" value="ABC_transporter-like_CS"/>
</dbReference>
<proteinExistence type="predicted"/>
<dbReference type="InterPro" id="IPR003593">
    <property type="entry name" value="AAA+_ATPase"/>
</dbReference>
<dbReference type="AlphaFoldDB" id="A0A6P0H916"/>
<dbReference type="EMBL" id="JAAGWH010000041">
    <property type="protein sequence ID" value="NEK95383.1"/>
    <property type="molecule type" value="Genomic_DNA"/>
</dbReference>
<dbReference type="PANTHER" id="PTHR43790:SF1">
    <property type="entry name" value="XYLOSE IMPORT ATP-BINDING PROTEIN XYLG"/>
    <property type="match status" value="1"/>
</dbReference>
<evidence type="ECO:0000256" key="1">
    <source>
        <dbReference type="ARBA" id="ARBA00022448"/>
    </source>
</evidence>
<dbReference type="Gene3D" id="3.40.50.300">
    <property type="entry name" value="P-loop containing nucleotide triphosphate hydrolases"/>
    <property type="match status" value="2"/>
</dbReference>
<keyword evidence="5" id="KW-0547">Nucleotide-binding</keyword>
<dbReference type="PROSITE" id="PS50893">
    <property type="entry name" value="ABC_TRANSPORTER_2"/>
    <property type="match status" value="2"/>
</dbReference>
<protein>
    <submittedName>
        <fullName evidence="11">Sugar ABC transporter ATP-binding protein</fullName>
    </submittedName>
</protein>
<feature type="domain" description="ABC transporter" evidence="9">
    <location>
        <begin position="14"/>
        <end position="250"/>
    </location>
</feature>
<dbReference type="Pfam" id="PF00005">
    <property type="entry name" value="ABC_tran"/>
    <property type="match status" value="2"/>
</dbReference>
<dbReference type="InterPro" id="IPR050107">
    <property type="entry name" value="ABC_carbohydrate_import_ATPase"/>
</dbReference>
<keyword evidence="3" id="KW-0762">Sugar transport</keyword>
<dbReference type="PROSITE" id="PS00211">
    <property type="entry name" value="ABC_TRANSPORTER_1"/>
    <property type="match status" value="1"/>
</dbReference>
<evidence type="ECO:0000256" key="5">
    <source>
        <dbReference type="ARBA" id="ARBA00022741"/>
    </source>
</evidence>
<dbReference type="PANTHER" id="PTHR43790">
    <property type="entry name" value="CARBOHYDRATE TRANSPORT ATP-BINDING PROTEIN MG119-RELATED"/>
    <property type="match status" value="1"/>
</dbReference>
<keyword evidence="4" id="KW-0677">Repeat</keyword>
<accession>A0A6P0H916</accession>
<evidence type="ECO:0000313" key="13">
    <source>
        <dbReference type="Proteomes" id="UP000471152"/>
    </source>
</evidence>
<dbReference type="InterPro" id="IPR027417">
    <property type="entry name" value="P-loop_NTPase"/>
</dbReference>
<dbReference type="RefSeq" id="WP_163611950.1">
    <property type="nucleotide sequence ID" value="NZ_JAAGWB010000043.1"/>
</dbReference>
<reference evidence="11 13" key="2">
    <citation type="submission" date="2020-02" db="EMBL/GenBank/DDBJ databases">
        <title>The WGS of Modestobacter muralis DSM 100205.</title>
        <authorList>
            <person name="Jiang Z."/>
        </authorList>
    </citation>
    <scope>NUCLEOTIDE SEQUENCE [LARGE SCALE GENOMIC DNA]</scope>
    <source>
        <strain evidence="11 13">DSM 100205</strain>
    </source>
</reference>
<dbReference type="EMBL" id="JAAGWB010000043">
    <property type="protein sequence ID" value="NEN52271.1"/>
    <property type="molecule type" value="Genomic_DNA"/>
</dbReference>